<keyword evidence="3 6" id="KW-1133">Transmembrane helix</keyword>
<dbReference type="PANTHER" id="PTHR24221">
    <property type="entry name" value="ATP-BINDING CASSETTE SUB-FAMILY B"/>
    <property type="match status" value="1"/>
</dbReference>
<feature type="transmembrane region" description="Helical" evidence="6">
    <location>
        <begin position="55"/>
        <end position="76"/>
    </location>
</feature>
<comment type="caution">
    <text evidence="8">The sequence shown here is derived from an EMBL/GenBank/DDBJ whole genome shotgun (WGS) entry which is preliminary data.</text>
</comment>
<keyword evidence="4 6" id="KW-0472">Membrane</keyword>
<dbReference type="EMBL" id="JBHUIR010000038">
    <property type="protein sequence ID" value="MFD2260220.1"/>
    <property type="molecule type" value="Genomic_DNA"/>
</dbReference>
<sequence length="382" mass="42139">MKASLAFLAEISRTRQGIWLTFLSVLTSVQSISVILLQPVLVSAFVRTLTNRQEIVTLLVATLVATPVALYASASANNALLQHVRKASKEILFDSIIRKPLTFFHDHNEGWVESSLSTGSHAAQTLVHESIAIFSRLLFLAGAAVLFAIWMSPFSGTIFLVVLLAYLWLSLFLFKRNAERVQQAVQSTAAVSAQIADAIANVTAIQHNNTFDHERRRLDRFLRLEKSTYRASQASVDRADATQRLILAGVLGAFLMISHSARTAGDGTFLALFVLTMLTYGQLESTGRALNSFFEHYHHLASVLTSIGYRRQGDTRRRGAGSVPASTSRKRATPPLIQAEKVSFGYRPREQILDRVELEIRPGSHQLIHGSSAPEKRPSSSS</sequence>
<dbReference type="InterPro" id="IPR011527">
    <property type="entry name" value="ABC1_TM_dom"/>
</dbReference>
<evidence type="ECO:0000259" key="7">
    <source>
        <dbReference type="PROSITE" id="PS50929"/>
    </source>
</evidence>
<gene>
    <name evidence="8" type="ORF">ACFSMZ_10655</name>
</gene>
<evidence type="ECO:0000256" key="6">
    <source>
        <dbReference type="SAM" id="Phobius"/>
    </source>
</evidence>
<dbReference type="RefSeq" id="WP_345099084.1">
    <property type="nucleotide sequence ID" value="NZ_BAABGS010000021.1"/>
</dbReference>
<dbReference type="InterPro" id="IPR036640">
    <property type="entry name" value="ABC1_TM_sf"/>
</dbReference>
<feature type="transmembrane region" description="Helical" evidence="6">
    <location>
        <begin position="133"/>
        <end position="151"/>
    </location>
</feature>
<reference evidence="9" key="1">
    <citation type="journal article" date="2019" name="Int. J. Syst. Evol. Microbiol.">
        <title>The Global Catalogue of Microorganisms (GCM) 10K type strain sequencing project: providing services to taxonomists for standard genome sequencing and annotation.</title>
        <authorList>
            <consortium name="The Broad Institute Genomics Platform"/>
            <consortium name="The Broad Institute Genome Sequencing Center for Infectious Disease"/>
            <person name="Wu L."/>
            <person name="Ma J."/>
        </authorList>
    </citation>
    <scope>NUCLEOTIDE SEQUENCE [LARGE SCALE GENOMIC DNA]</scope>
    <source>
        <strain evidence="9">KCTC 23707</strain>
    </source>
</reference>
<evidence type="ECO:0000256" key="5">
    <source>
        <dbReference type="SAM" id="MobiDB-lite"/>
    </source>
</evidence>
<dbReference type="PROSITE" id="PS50929">
    <property type="entry name" value="ABC_TM1F"/>
    <property type="match status" value="1"/>
</dbReference>
<dbReference type="Pfam" id="PF00664">
    <property type="entry name" value="ABC_membrane"/>
    <property type="match status" value="1"/>
</dbReference>
<dbReference type="Gene3D" id="1.20.1560.10">
    <property type="entry name" value="ABC transporter type 1, transmembrane domain"/>
    <property type="match status" value="1"/>
</dbReference>
<keyword evidence="2 6" id="KW-0812">Transmembrane</keyword>
<feature type="region of interest" description="Disordered" evidence="5">
    <location>
        <begin position="313"/>
        <end position="334"/>
    </location>
</feature>
<evidence type="ECO:0000313" key="9">
    <source>
        <dbReference type="Proteomes" id="UP001597373"/>
    </source>
</evidence>
<evidence type="ECO:0000313" key="8">
    <source>
        <dbReference type="EMBL" id="MFD2260220.1"/>
    </source>
</evidence>
<proteinExistence type="predicted"/>
<protein>
    <submittedName>
        <fullName evidence="8">ABC transporter transmembrane domain-containing protein</fullName>
    </submittedName>
</protein>
<name>A0ABW5DI66_9HYPH</name>
<evidence type="ECO:0000256" key="3">
    <source>
        <dbReference type="ARBA" id="ARBA00022989"/>
    </source>
</evidence>
<evidence type="ECO:0000256" key="1">
    <source>
        <dbReference type="ARBA" id="ARBA00004651"/>
    </source>
</evidence>
<feature type="region of interest" description="Disordered" evidence="5">
    <location>
        <begin position="363"/>
        <end position="382"/>
    </location>
</feature>
<feature type="domain" description="ABC transmembrane type-1" evidence="7">
    <location>
        <begin position="18"/>
        <end position="295"/>
    </location>
</feature>
<feature type="transmembrane region" description="Helical" evidence="6">
    <location>
        <begin position="157"/>
        <end position="174"/>
    </location>
</feature>
<dbReference type="SUPFAM" id="SSF90123">
    <property type="entry name" value="ABC transporter transmembrane region"/>
    <property type="match status" value="1"/>
</dbReference>
<evidence type="ECO:0000256" key="2">
    <source>
        <dbReference type="ARBA" id="ARBA00022692"/>
    </source>
</evidence>
<dbReference type="PANTHER" id="PTHR24221:SF654">
    <property type="entry name" value="ATP-BINDING CASSETTE SUB-FAMILY B MEMBER 6"/>
    <property type="match status" value="1"/>
</dbReference>
<keyword evidence="9" id="KW-1185">Reference proteome</keyword>
<dbReference type="Proteomes" id="UP001597373">
    <property type="component" value="Unassembled WGS sequence"/>
</dbReference>
<evidence type="ECO:0000256" key="4">
    <source>
        <dbReference type="ARBA" id="ARBA00023136"/>
    </source>
</evidence>
<organism evidence="8 9">
    <name type="scientific">Chelativorans composti</name>
    <dbReference type="NCBI Taxonomy" id="768533"/>
    <lineage>
        <taxon>Bacteria</taxon>
        <taxon>Pseudomonadati</taxon>
        <taxon>Pseudomonadota</taxon>
        <taxon>Alphaproteobacteria</taxon>
        <taxon>Hyphomicrobiales</taxon>
        <taxon>Phyllobacteriaceae</taxon>
        <taxon>Chelativorans</taxon>
    </lineage>
</organism>
<accession>A0ABW5DI66</accession>
<comment type="subcellular location">
    <subcellularLocation>
        <location evidence="1">Cell membrane</location>
        <topology evidence="1">Multi-pass membrane protein</topology>
    </subcellularLocation>
</comment>
<dbReference type="InterPro" id="IPR039421">
    <property type="entry name" value="Type_1_exporter"/>
</dbReference>